<dbReference type="Gene3D" id="3.20.20.370">
    <property type="entry name" value="Glycoside hydrolase/deacetylase"/>
    <property type="match status" value="1"/>
</dbReference>
<evidence type="ECO:0000259" key="3">
    <source>
        <dbReference type="PROSITE" id="PS51677"/>
    </source>
</evidence>
<accession>A0A7W7LG12</accession>
<dbReference type="InterPro" id="IPR051398">
    <property type="entry name" value="Polysacch_Deacetylase"/>
</dbReference>
<feature type="domain" description="NodB homology" evidence="3">
    <location>
        <begin position="65"/>
        <end position="266"/>
    </location>
</feature>
<sequence>MNGGPVPILMYHAVAHTPSRAAHALSVSPAAFGEQMRLLAERGFTPLTADQLATAWRDGLALPPDPVLITFDDGYEGVHRYALPVLVEHGFAATLFASTGWVRGEHETGGALDLMLTWDQVRELAGAGLEIGGHSHTHPQLDQLADDTLRFEVERCRDVLTLELGRPPVSFAYPYGYSSRRVRSAVRTAGFGVSLAVGNALAARRQGPYALERVTVGRSTTIDEFEQLVEGRDIGRHFAGDRALTKGYAMVRRTRQIMRKVSEVRV</sequence>
<dbReference type="GO" id="GO:0016810">
    <property type="term" value="F:hydrolase activity, acting on carbon-nitrogen (but not peptide) bonds"/>
    <property type="evidence" value="ECO:0007669"/>
    <property type="project" value="InterPro"/>
</dbReference>
<protein>
    <submittedName>
        <fullName evidence="4">Peptidoglycan/xylan/chitin deacetylase (PgdA/CDA1 family)</fullName>
    </submittedName>
</protein>
<reference evidence="4 5" key="1">
    <citation type="submission" date="2020-08" db="EMBL/GenBank/DDBJ databases">
        <title>Genomic Encyclopedia of Type Strains, Phase III (KMG-III): the genomes of soil and plant-associated and newly described type strains.</title>
        <authorList>
            <person name="Whitman W."/>
        </authorList>
    </citation>
    <scope>NUCLEOTIDE SEQUENCE [LARGE SCALE GENOMIC DNA]</scope>
    <source>
        <strain evidence="4 5">CECT 3265</strain>
    </source>
</reference>
<dbReference type="PROSITE" id="PS51677">
    <property type="entry name" value="NODB"/>
    <property type="match status" value="1"/>
</dbReference>
<dbReference type="RefSeq" id="WP_184737968.1">
    <property type="nucleotide sequence ID" value="NZ_BMRW01000012.1"/>
</dbReference>
<gene>
    <name evidence="4" type="ORF">FHS38_005569</name>
</gene>
<evidence type="ECO:0000256" key="1">
    <source>
        <dbReference type="ARBA" id="ARBA00004613"/>
    </source>
</evidence>
<dbReference type="Pfam" id="PF01522">
    <property type="entry name" value="Polysacc_deac_1"/>
    <property type="match status" value="1"/>
</dbReference>
<evidence type="ECO:0000313" key="4">
    <source>
        <dbReference type="EMBL" id="MBB4889494.1"/>
    </source>
</evidence>
<evidence type="ECO:0000256" key="2">
    <source>
        <dbReference type="ARBA" id="ARBA00022729"/>
    </source>
</evidence>
<dbReference type="InterPro" id="IPR011330">
    <property type="entry name" value="Glyco_hydro/deAcase_b/a-brl"/>
</dbReference>
<dbReference type="EMBL" id="JACHJG010000013">
    <property type="protein sequence ID" value="MBB4889494.1"/>
    <property type="molecule type" value="Genomic_DNA"/>
</dbReference>
<comment type="caution">
    <text evidence="4">The sequence shown here is derived from an EMBL/GenBank/DDBJ whole genome shotgun (WGS) entry which is preliminary data.</text>
</comment>
<dbReference type="PANTHER" id="PTHR34216">
    <property type="match status" value="1"/>
</dbReference>
<proteinExistence type="predicted"/>
<dbReference type="GO" id="GO:0005576">
    <property type="term" value="C:extracellular region"/>
    <property type="evidence" value="ECO:0007669"/>
    <property type="project" value="UniProtKB-SubCell"/>
</dbReference>
<organism evidence="4 5">
    <name type="scientific">Streptomyces netropsis</name>
    <name type="common">Streptoverticillium netropsis</name>
    <dbReference type="NCBI Taxonomy" id="55404"/>
    <lineage>
        <taxon>Bacteria</taxon>
        <taxon>Bacillati</taxon>
        <taxon>Actinomycetota</taxon>
        <taxon>Actinomycetes</taxon>
        <taxon>Kitasatosporales</taxon>
        <taxon>Streptomycetaceae</taxon>
        <taxon>Streptomyces</taxon>
    </lineage>
</organism>
<name>A0A7W7LG12_STRNE</name>
<keyword evidence="5" id="KW-1185">Reference proteome</keyword>
<keyword evidence="2" id="KW-0732">Signal</keyword>
<dbReference type="AlphaFoldDB" id="A0A7W7LG12"/>
<evidence type="ECO:0000313" key="5">
    <source>
        <dbReference type="Proteomes" id="UP000556436"/>
    </source>
</evidence>
<dbReference type="SUPFAM" id="SSF88713">
    <property type="entry name" value="Glycoside hydrolase/deacetylase"/>
    <property type="match status" value="1"/>
</dbReference>
<dbReference type="GO" id="GO:0005975">
    <property type="term" value="P:carbohydrate metabolic process"/>
    <property type="evidence" value="ECO:0007669"/>
    <property type="project" value="InterPro"/>
</dbReference>
<dbReference type="InterPro" id="IPR002509">
    <property type="entry name" value="NODB_dom"/>
</dbReference>
<dbReference type="CDD" id="cd10918">
    <property type="entry name" value="CE4_NodB_like_5s_6s"/>
    <property type="match status" value="1"/>
</dbReference>
<dbReference type="PANTHER" id="PTHR34216:SF3">
    <property type="entry name" value="POLY-BETA-1,6-N-ACETYL-D-GLUCOSAMINE N-DEACETYLASE"/>
    <property type="match status" value="1"/>
</dbReference>
<dbReference type="Proteomes" id="UP000556436">
    <property type="component" value="Unassembled WGS sequence"/>
</dbReference>
<comment type="subcellular location">
    <subcellularLocation>
        <location evidence="1">Secreted</location>
    </subcellularLocation>
</comment>